<name>A9ICE0_BORPD</name>
<dbReference type="Pfam" id="PF00378">
    <property type="entry name" value="ECH_1"/>
    <property type="match status" value="1"/>
</dbReference>
<dbReference type="PANTHER" id="PTHR43459:SF1">
    <property type="entry name" value="EG:BACN32G11.4 PROTEIN"/>
    <property type="match status" value="1"/>
</dbReference>
<evidence type="ECO:0000313" key="3">
    <source>
        <dbReference type="Proteomes" id="UP000001225"/>
    </source>
</evidence>
<dbReference type="Proteomes" id="UP000001225">
    <property type="component" value="Chromosome"/>
</dbReference>
<gene>
    <name evidence="2" type="ordered locus">Bpet1222</name>
</gene>
<evidence type="ECO:0000313" key="2">
    <source>
        <dbReference type="EMBL" id="CAP41556.1"/>
    </source>
</evidence>
<dbReference type="eggNOG" id="COG1024">
    <property type="taxonomic scope" value="Bacteria"/>
</dbReference>
<dbReference type="InterPro" id="IPR001753">
    <property type="entry name" value="Enoyl-CoA_hydra/iso"/>
</dbReference>
<dbReference type="Gene3D" id="3.90.226.10">
    <property type="entry name" value="2-enoyl-CoA Hydratase, Chain A, domain 1"/>
    <property type="match status" value="1"/>
</dbReference>
<dbReference type="InterPro" id="IPR029045">
    <property type="entry name" value="ClpP/crotonase-like_dom_sf"/>
</dbReference>
<dbReference type="Gene3D" id="1.10.12.10">
    <property type="entry name" value="Lyase 2-enoyl-coa Hydratase, Chain A, domain 2"/>
    <property type="match status" value="1"/>
</dbReference>
<comment type="similarity">
    <text evidence="1">Belongs to the enoyl-CoA hydratase/isomerase family.</text>
</comment>
<sequence length="251" mass="27280">MIDMSRDGAVVLLRLNDPERRNALSMPLRLALLDTLREIEADTTVRAVVLTGSDKFFCPGGDVTAMGEQPKIEALDRMRVLHEIVRLMAYSSKPLIAAVEGWAVGGGFSLAMLCDTVVAGRSARFKAGFGEIGMAPDTGILFTLPRRVGIGPARQILLYNDVMDCEQARALGVVDHVVETGGAVEQARSLALRLAQKPPLPIALTRSVLNAGLDDILLREREIQTMLFSSSDHLEGRAAFFEKRPAVFHGN</sequence>
<reference evidence="2 3" key="1">
    <citation type="journal article" date="2008" name="BMC Genomics">
        <title>The missing link: Bordetella petrii is endowed with both the metabolic versatility of environmental bacteria and virulence traits of pathogenic Bordetellae.</title>
        <authorList>
            <person name="Gross R."/>
            <person name="Guzman C.A."/>
            <person name="Sebaihia M."/>
            <person name="Martins Dos Santos V.A."/>
            <person name="Pieper D.H."/>
            <person name="Koebnik R."/>
            <person name="Lechner M."/>
            <person name="Bartels D."/>
            <person name="Buhrmester J."/>
            <person name="Choudhuri J.V."/>
            <person name="Ebensen T."/>
            <person name="Gaigalat L."/>
            <person name="Herrmann S."/>
            <person name="Khachane A.N."/>
            <person name="Larisch C."/>
            <person name="Link S."/>
            <person name="Linke B."/>
            <person name="Meyer F."/>
            <person name="Mormann S."/>
            <person name="Nakunst D."/>
            <person name="Rueckert C."/>
            <person name="Schneiker-Bekel S."/>
            <person name="Schulze K."/>
            <person name="Vorhoelter F.J."/>
            <person name="Yevsa T."/>
            <person name="Engle J.T."/>
            <person name="Goldman W.E."/>
            <person name="Puehler A."/>
            <person name="Goebel U.B."/>
            <person name="Goesmann A."/>
            <person name="Bloecker H."/>
            <person name="Kaiser O."/>
            <person name="Martinez-Arias R."/>
        </authorList>
    </citation>
    <scope>NUCLEOTIDE SEQUENCE [LARGE SCALE GENOMIC DNA]</scope>
    <source>
        <strain evidence="3">ATCC BAA-461 / DSM 12804 / CCUG 43448 / CIP 107267 / Se-1111R</strain>
    </source>
</reference>
<dbReference type="AlphaFoldDB" id="A9ICE0"/>
<dbReference type="SUPFAM" id="SSF52096">
    <property type="entry name" value="ClpP/crotonase"/>
    <property type="match status" value="1"/>
</dbReference>
<organism evidence="2 3">
    <name type="scientific">Bordetella petrii (strain ATCC BAA-461 / DSM 12804 / CCUG 43448 / CIP 107267 / Se-1111R)</name>
    <dbReference type="NCBI Taxonomy" id="340100"/>
    <lineage>
        <taxon>Bacteria</taxon>
        <taxon>Pseudomonadati</taxon>
        <taxon>Pseudomonadota</taxon>
        <taxon>Betaproteobacteria</taxon>
        <taxon>Burkholderiales</taxon>
        <taxon>Alcaligenaceae</taxon>
        <taxon>Bordetella</taxon>
    </lineage>
</organism>
<dbReference type="EC" id="4.2.1.17" evidence="2"/>
<dbReference type="CDD" id="cd06558">
    <property type="entry name" value="crotonase-like"/>
    <property type="match status" value="1"/>
</dbReference>
<protein>
    <submittedName>
        <fullName evidence="2">Enoyl-CoA hydratase</fullName>
        <ecNumber evidence="2">4.2.1.17</ecNumber>
    </submittedName>
</protein>
<dbReference type="PANTHER" id="PTHR43459">
    <property type="entry name" value="ENOYL-COA HYDRATASE"/>
    <property type="match status" value="1"/>
</dbReference>
<dbReference type="STRING" id="94624.Bpet1222"/>
<keyword evidence="2" id="KW-0456">Lyase</keyword>
<accession>A9ICE0</accession>
<keyword evidence="3" id="KW-1185">Reference proteome</keyword>
<dbReference type="GO" id="GO:0004300">
    <property type="term" value="F:enoyl-CoA hydratase activity"/>
    <property type="evidence" value="ECO:0007669"/>
    <property type="project" value="UniProtKB-EC"/>
</dbReference>
<dbReference type="InterPro" id="IPR014748">
    <property type="entry name" value="Enoyl-CoA_hydra_C"/>
</dbReference>
<evidence type="ECO:0000256" key="1">
    <source>
        <dbReference type="ARBA" id="ARBA00005254"/>
    </source>
</evidence>
<dbReference type="KEGG" id="bpt:Bpet1222"/>
<dbReference type="EMBL" id="AM902716">
    <property type="protein sequence ID" value="CAP41556.1"/>
    <property type="molecule type" value="Genomic_DNA"/>
</dbReference>
<proteinExistence type="inferred from homology"/>